<evidence type="ECO:0000313" key="2">
    <source>
        <dbReference type="Proteomes" id="UP000030754"/>
    </source>
</evidence>
<dbReference type="VEuPathDB" id="ToxoDB:ENH_00008730"/>
<dbReference type="GeneID" id="25471059"/>
<reference evidence="1" key="1">
    <citation type="submission" date="2013-10" db="EMBL/GenBank/DDBJ databases">
        <title>Genomic analysis of the causative agents of coccidiosis in chickens.</title>
        <authorList>
            <person name="Reid A.J."/>
            <person name="Blake D."/>
            <person name="Billington K."/>
            <person name="Browne H."/>
            <person name="Dunn M."/>
            <person name="Hung S."/>
            <person name="Kawahara F."/>
            <person name="Miranda-Saavedra D."/>
            <person name="Mourier T."/>
            <person name="Nagra H."/>
            <person name="Otto T.D."/>
            <person name="Rawlings N."/>
            <person name="Sanchez A."/>
            <person name="Sanders M."/>
            <person name="Subramaniam C."/>
            <person name="Tay Y."/>
            <person name="Dear P."/>
            <person name="Doerig C."/>
            <person name="Gruber A."/>
            <person name="Parkinson J."/>
            <person name="Shirley M."/>
            <person name="Wan K.L."/>
            <person name="Berriman M."/>
            <person name="Tomley F."/>
            <person name="Pain A."/>
        </authorList>
    </citation>
    <scope>NUCLEOTIDE SEQUENCE [LARGE SCALE GENOMIC DNA]</scope>
    <source>
        <strain evidence="1">Houghton</strain>
    </source>
</reference>
<protein>
    <submittedName>
        <fullName evidence="1">Uncharacterized protein</fullName>
    </submittedName>
</protein>
<accession>U6MIG0</accession>
<gene>
    <name evidence="1" type="ORF">ENH_00008730</name>
</gene>
<organism evidence="1 2">
    <name type="scientific">Eimeria necatrix</name>
    <dbReference type="NCBI Taxonomy" id="51315"/>
    <lineage>
        <taxon>Eukaryota</taxon>
        <taxon>Sar</taxon>
        <taxon>Alveolata</taxon>
        <taxon>Apicomplexa</taxon>
        <taxon>Conoidasida</taxon>
        <taxon>Coccidia</taxon>
        <taxon>Eucoccidiorida</taxon>
        <taxon>Eimeriorina</taxon>
        <taxon>Eimeriidae</taxon>
        <taxon>Eimeria</taxon>
    </lineage>
</organism>
<dbReference type="Proteomes" id="UP000030754">
    <property type="component" value="Unassembled WGS sequence"/>
</dbReference>
<reference evidence="1" key="2">
    <citation type="submission" date="2013-10" db="EMBL/GenBank/DDBJ databases">
        <authorList>
            <person name="Aslett M."/>
        </authorList>
    </citation>
    <scope>NUCLEOTIDE SEQUENCE [LARGE SCALE GENOMIC DNA]</scope>
    <source>
        <strain evidence="1">Houghton</strain>
    </source>
</reference>
<keyword evidence="2" id="KW-1185">Reference proteome</keyword>
<dbReference type="EMBL" id="HG722386">
    <property type="protein sequence ID" value="CDJ62239.1"/>
    <property type="molecule type" value="Genomic_DNA"/>
</dbReference>
<sequence>MAGFSVQLQLSSILHTMGMTVWCDSAPSVLENPSFLYAKCIVLEIINNQTVKLREIAEPGKEVLLLLLPCCSCFPAALP</sequence>
<proteinExistence type="predicted"/>
<dbReference type="AlphaFoldDB" id="U6MIG0"/>
<name>U6MIG0_9EIME</name>
<evidence type="ECO:0000313" key="1">
    <source>
        <dbReference type="EMBL" id="CDJ62239.1"/>
    </source>
</evidence>
<dbReference type="RefSeq" id="XP_013439601.1">
    <property type="nucleotide sequence ID" value="XM_013584147.1"/>
</dbReference>